<accession>A0A9N8ZAJ1</accession>
<dbReference type="GO" id="GO:0000978">
    <property type="term" value="F:RNA polymerase II cis-regulatory region sequence-specific DNA binding"/>
    <property type="evidence" value="ECO:0007669"/>
    <property type="project" value="TreeGrafter"/>
</dbReference>
<keyword evidence="7" id="KW-1185">Reference proteome</keyword>
<dbReference type="GO" id="GO:0005634">
    <property type="term" value="C:nucleus"/>
    <property type="evidence" value="ECO:0007669"/>
    <property type="project" value="UniProtKB-UniRule"/>
</dbReference>
<dbReference type="EMBL" id="CAJVPJ010000143">
    <property type="protein sequence ID" value="CAG8485320.1"/>
    <property type="molecule type" value="Genomic_DNA"/>
</dbReference>
<evidence type="ECO:0000313" key="7">
    <source>
        <dbReference type="Proteomes" id="UP000789572"/>
    </source>
</evidence>
<dbReference type="CDD" id="cd01389">
    <property type="entry name" value="HMG-box_ROX1-like"/>
    <property type="match status" value="1"/>
</dbReference>
<feature type="domain" description="HMG box" evidence="5">
    <location>
        <begin position="66"/>
        <end position="134"/>
    </location>
</feature>
<protein>
    <submittedName>
        <fullName evidence="6">6342_t:CDS:1</fullName>
    </submittedName>
</protein>
<organism evidence="6 7">
    <name type="scientific">Paraglomus occultum</name>
    <dbReference type="NCBI Taxonomy" id="144539"/>
    <lineage>
        <taxon>Eukaryota</taxon>
        <taxon>Fungi</taxon>
        <taxon>Fungi incertae sedis</taxon>
        <taxon>Mucoromycota</taxon>
        <taxon>Glomeromycotina</taxon>
        <taxon>Glomeromycetes</taxon>
        <taxon>Paraglomerales</taxon>
        <taxon>Paraglomeraceae</taxon>
        <taxon>Paraglomus</taxon>
    </lineage>
</organism>
<proteinExistence type="predicted"/>
<evidence type="ECO:0000259" key="5">
    <source>
        <dbReference type="PROSITE" id="PS50118"/>
    </source>
</evidence>
<feature type="DNA-binding region" description="HMG box" evidence="3">
    <location>
        <begin position="66"/>
        <end position="134"/>
    </location>
</feature>
<keyword evidence="1 3" id="KW-0238">DNA-binding</keyword>
<dbReference type="InterPro" id="IPR050140">
    <property type="entry name" value="SRY-related_HMG-box_TF-like"/>
</dbReference>
<keyword evidence="2" id="KW-0804">Transcription</keyword>
<evidence type="ECO:0000256" key="4">
    <source>
        <dbReference type="SAM" id="MobiDB-lite"/>
    </source>
</evidence>
<dbReference type="PROSITE" id="PS50118">
    <property type="entry name" value="HMG_BOX_2"/>
    <property type="match status" value="1"/>
</dbReference>
<dbReference type="GO" id="GO:0001228">
    <property type="term" value="F:DNA-binding transcription activator activity, RNA polymerase II-specific"/>
    <property type="evidence" value="ECO:0007669"/>
    <property type="project" value="TreeGrafter"/>
</dbReference>
<dbReference type="InterPro" id="IPR009071">
    <property type="entry name" value="HMG_box_dom"/>
</dbReference>
<evidence type="ECO:0000256" key="1">
    <source>
        <dbReference type="ARBA" id="ARBA00023125"/>
    </source>
</evidence>
<dbReference type="OrthoDB" id="6247875at2759"/>
<evidence type="ECO:0000256" key="3">
    <source>
        <dbReference type="PROSITE-ProRule" id="PRU00267"/>
    </source>
</evidence>
<evidence type="ECO:0000256" key="2">
    <source>
        <dbReference type="ARBA" id="ARBA00023163"/>
    </source>
</evidence>
<dbReference type="PANTHER" id="PTHR10270">
    <property type="entry name" value="SOX TRANSCRIPTION FACTOR"/>
    <property type="match status" value="1"/>
</dbReference>
<dbReference type="Gene3D" id="1.10.30.10">
    <property type="entry name" value="High mobility group box domain"/>
    <property type="match status" value="1"/>
</dbReference>
<comment type="caution">
    <text evidence="6">The sequence shown here is derived from an EMBL/GenBank/DDBJ whole genome shotgun (WGS) entry which is preliminary data.</text>
</comment>
<dbReference type="SMART" id="SM00398">
    <property type="entry name" value="HMG"/>
    <property type="match status" value="1"/>
</dbReference>
<dbReference type="InterPro" id="IPR036910">
    <property type="entry name" value="HMG_box_dom_sf"/>
</dbReference>
<dbReference type="GO" id="GO:0030154">
    <property type="term" value="P:cell differentiation"/>
    <property type="evidence" value="ECO:0007669"/>
    <property type="project" value="TreeGrafter"/>
</dbReference>
<keyword evidence="3" id="KW-0539">Nucleus</keyword>
<gene>
    <name evidence="6" type="ORF">POCULU_LOCUS1770</name>
</gene>
<feature type="region of interest" description="Disordered" evidence="4">
    <location>
        <begin position="171"/>
        <end position="192"/>
    </location>
</feature>
<dbReference type="PANTHER" id="PTHR10270:SF161">
    <property type="entry name" value="SEX-DETERMINING REGION Y PROTEIN"/>
    <property type="match status" value="1"/>
</dbReference>
<dbReference type="Pfam" id="PF00505">
    <property type="entry name" value="HMG_box"/>
    <property type="match status" value="1"/>
</dbReference>
<sequence>MPKQSRKRLPPSVTPGEFCTFLDIRLTTTEQNLLQNPPFKHTLPLEKLLDPTPSPRSRRRAKTCYAPRPQNAFILYRRDFVERVARANGKMVLHSISKKASECWNNESIEVRHYFIVLADLCKKRHAERFPGYKYSPRQKRDRYDNNNVVPSQTAHESQFQFISALNNSPSPSLTYESPSSMSLSPNPSEVSSPSLHAVSPGMYVENGPMIYDPNYVNYETLLFCDMGLAPTPDSYSLNDPSYNMVEYMPEFTANQAPNAETWVNDSVNTDGCENIDENDYFIF</sequence>
<dbReference type="AlphaFoldDB" id="A0A9N8ZAJ1"/>
<evidence type="ECO:0000313" key="6">
    <source>
        <dbReference type="EMBL" id="CAG8485320.1"/>
    </source>
</evidence>
<dbReference type="Proteomes" id="UP000789572">
    <property type="component" value="Unassembled WGS sequence"/>
</dbReference>
<reference evidence="6" key="1">
    <citation type="submission" date="2021-06" db="EMBL/GenBank/DDBJ databases">
        <authorList>
            <person name="Kallberg Y."/>
            <person name="Tangrot J."/>
            <person name="Rosling A."/>
        </authorList>
    </citation>
    <scope>NUCLEOTIDE SEQUENCE</scope>
    <source>
        <strain evidence="6">IA702</strain>
    </source>
</reference>
<name>A0A9N8ZAJ1_9GLOM</name>
<dbReference type="SUPFAM" id="SSF47095">
    <property type="entry name" value="HMG-box"/>
    <property type="match status" value="1"/>
</dbReference>